<dbReference type="EMBL" id="HACA01010015">
    <property type="protein sequence ID" value="CDW27376.1"/>
    <property type="molecule type" value="Transcribed_RNA"/>
</dbReference>
<feature type="compositionally biased region" description="Polar residues" evidence="1">
    <location>
        <begin position="40"/>
        <end position="54"/>
    </location>
</feature>
<organism evidence="2">
    <name type="scientific">Lepeophtheirus salmonis</name>
    <name type="common">Salmon louse</name>
    <name type="synonym">Caligus salmonis</name>
    <dbReference type="NCBI Taxonomy" id="72036"/>
    <lineage>
        <taxon>Eukaryota</taxon>
        <taxon>Metazoa</taxon>
        <taxon>Ecdysozoa</taxon>
        <taxon>Arthropoda</taxon>
        <taxon>Crustacea</taxon>
        <taxon>Multicrustacea</taxon>
        <taxon>Hexanauplia</taxon>
        <taxon>Copepoda</taxon>
        <taxon>Siphonostomatoida</taxon>
        <taxon>Caligidae</taxon>
        <taxon>Lepeophtheirus</taxon>
    </lineage>
</organism>
<reference evidence="2" key="1">
    <citation type="submission" date="2014-05" db="EMBL/GenBank/DDBJ databases">
        <authorList>
            <person name="Chronopoulou M."/>
        </authorList>
    </citation>
    <scope>NUCLEOTIDE SEQUENCE</scope>
    <source>
        <tissue evidence="2">Whole organism</tissue>
    </source>
</reference>
<sequence length="60" mass="6257">MLPACDTLSVPSSSSTGLLLPSLSFTSFPSSSPHNSETSAKVSSSFSTVQSIRTRNAHDL</sequence>
<feature type="region of interest" description="Disordered" evidence="1">
    <location>
        <begin position="27"/>
        <end position="60"/>
    </location>
</feature>
<evidence type="ECO:0000313" key="2">
    <source>
        <dbReference type="EMBL" id="CDW27376.1"/>
    </source>
</evidence>
<proteinExistence type="predicted"/>
<protein>
    <submittedName>
        <fullName evidence="2">Uncharacterized protein</fullName>
    </submittedName>
</protein>
<accession>A0A0K2TPR9</accession>
<name>A0A0K2TPR9_LEPSM</name>
<feature type="compositionally biased region" description="Low complexity" evidence="1">
    <location>
        <begin position="27"/>
        <end position="39"/>
    </location>
</feature>
<dbReference type="AlphaFoldDB" id="A0A0K2TPR9"/>
<evidence type="ECO:0000256" key="1">
    <source>
        <dbReference type="SAM" id="MobiDB-lite"/>
    </source>
</evidence>